<dbReference type="Proteomes" id="UP000828094">
    <property type="component" value="Segment"/>
</dbReference>
<dbReference type="EMBL" id="MZ501272">
    <property type="protein sequence ID" value="QZA71330.1"/>
    <property type="molecule type" value="Genomic_DNA"/>
</dbReference>
<sequence>MNLAQGNTRSLPDGFLHVQNFTVTKASGMAGCVWAYLLTEDQKAAVEIALVERARVLEATAGPEWTGAAHHHKHGVWRFRKSFLKEHFKEVVHEATKLMQTPVVENFRKALIAEREALKV</sequence>
<gene>
    <name evidence="1" type="primary">20</name>
    <name evidence="1" type="ORF">AH05_20</name>
</gene>
<name>A0AAE7X1Z2_9CAUD</name>
<organism evidence="1 2">
    <name type="scientific">Pseudomonas phage AH05</name>
    <dbReference type="NCBI Taxonomy" id="2869574"/>
    <lineage>
        <taxon>Viruses</taxon>
        <taxon>Duplodnaviria</taxon>
        <taxon>Heunggongvirae</taxon>
        <taxon>Uroviricota</taxon>
        <taxon>Caudoviricetes</taxon>
        <taxon>Autographivirales</taxon>
        <taxon>Autotranscriptaviridae</taxon>
        <taxon>Studiervirinae</taxon>
        <taxon>Ghunavirus</taxon>
        <taxon>Ghunavirus AH05</taxon>
    </lineage>
</organism>
<accession>A0AAE7X1Z2</accession>
<evidence type="ECO:0000313" key="2">
    <source>
        <dbReference type="Proteomes" id="UP000828094"/>
    </source>
</evidence>
<proteinExistence type="predicted"/>
<keyword evidence="2" id="KW-1185">Reference proteome</keyword>
<reference evidence="1 2" key="1">
    <citation type="submission" date="2021-07" db="EMBL/GenBank/DDBJ databases">
        <authorList>
            <person name="Roth S.J."/>
            <person name="Krukonis G.P."/>
            <person name="Delesalle V.A."/>
        </authorList>
    </citation>
    <scope>NUCLEOTIDE SEQUENCE [LARGE SCALE GENOMIC DNA]</scope>
</reference>
<evidence type="ECO:0000313" key="1">
    <source>
        <dbReference type="EMBL" id="QZA71330.1"/>
    </source>
</evidence>
<protein>
    <submittedName>
        <fullName evidence="1">Uncharacterized protein</fullName>
    </submittedName>
</protein>